<dbReference type="EMBL" id="BK016114">
    <property type="protein sequence ID" value="DAF96399.1"/>
    <property type="molecule type" value="Genomic_DNA"/>
</dbReference>
<organism evidence="1">
    <name type="scientific">Podoviridae sp. ctG4L18</name>
    <dbReference type="NCBI Taxonomy" id="2825234"/>
    <lineage>
        <taxon>Viruses</taxon>
        <taxon>Duplodnaviria</taxon>
        <taxon>Heunggongvirae</taxon>
        <taxon>Uroviricota</taxon>
        <taxon>Caudoviricetes</taxon>
    </lineage>
</organism>
<evidence type="ECO:0000313" key="1">
    <source>
        <dbReference type="EMBL" id="DAF96399.1"/>
    </source>
</evidence>
<accession>A0A8S5UPK3</accession>
<protein>
    <submittedName>
        <fullName evidence="1">Uncharacterized protein</fullName>
    </submittedName>
</protein>
<name>A0A8S5UPK3_9CAUD</name>
<sequence>MKSERVSHKIAEVQMMLIYGSLLIGRSSFQEVAVDF</sequence>
<reference evidence="1" key="1">
    <citation type="journal article" date="2021" name="Proc. Natl. Acad. Sci. U.S.A.">
        <title>A Catalog of Tens of Thousands of Viruses from Human Metagenomes Reveals Hidden Associations with Chronic Diseases.</title>
        <authorList>
            <person name="Tisza M.J."/>
            <person name="Buck C.B."/>
        </authorList>
    </citation>
    <scope>NUCLEOTIDE SEQUENCE</scope>
    <source>
        <strain evidence="1">CtG4L18</strain>
    </source>
</reference>
<proteinExistence type="predicted"/>